<keyword evidence="3" id="KW-1185">Reference proteome</keyword>
<evidence type="ECO:0000313" key="2">
    <source>
        <dbReference type="EMBL" id="CAI5757749.1"/>
    </source>
</evidence>
<feature type="region of interest" description="Disordered" evidence="1">
    <location>
        <begin position="93"/>
        <end position="137"/>
    </location>
</feature>
<sequence>MDNKEEVITTDVIINPEEHKQFESEQANLLAEQLLKEMNEEKTNTGETKIKKDEVDTMVTNDENIDDAIIEENKLNTRSTRLNSGKISKVDYKFENKTASSNSKSKSVGKKVSKPVVKKVLKRKVSTKSTGPVKTKRGRVVKPINRLISS</sequence>
<reference evidence="2" key="1">
    <citation type="submission" date="2022-12" db="EMBL/GenBank/DDBJ databases">
        <authorList>
            <person name="Brejova B."/>
        </authorList>
    </citation>
    <scope>NUCLEOTIDE SEQUENCE</scope>
</reference>
<accession>A0A9W4XCZ7</accession>
<comment type="caution">
    <text evidence="2">The sequence shown here is derived from an EMBL/GenBank/DDBJ whole genome shotgun (WGS) entry which is preliminary data.</text>
</comment>
<proteinExistence type="predicted"/>
<dbReference type="AlphaFoldDB" id="A0A9W4XCZ7"/>
<name>A0A9W4XCZ7_9ASCO</name>
<dbReference type="Proteomes" id="UP001152885">
    <property type="component" value="Unassembled WGS sequence"/>
</dbReference>
<dbReference type="EMBL" id="CANTUO010000002">
    <property type="protein sequence ID" value="CAI5757749.1"/>
    <property type="molecule type" value="Genomic_DNA"/>
</dbReference>
<gene>
    <name evidence="2" type="ORF">CANVERA_P2262</name>
</gene>
<organism evidence="2 3">
    <name type="scientific">Candida verbasci</name>
    <dbReference type="NCBI Taxonomy" id="1227364"/>
    <lineage>
        <taxon>Eukaryota</taxon>
        <taxon>Fungi</taxon>
        <taxon>Dikarya</taxon>
        <taxon>Ascomycota</taxon>
        <taxon>Saccharomycotina</taxon>
        <taxon>Pichiomycetes</taxon>
        <taxon>Debaryomycetaceae</taxon>
        <taxon>Candida/Lodderomyces clade</taxon>
        <taxon>Candida</taxon>
    </lineage>
</organism>
<evidence type="ECO:0000256" key="1">
    <source>
        <dbReference type="SAM" id="MobiDB-lite"/>
    </source>
</evidence>
<feature type="compositionally biased region" description="Basic residues" evidence="1">
    <location>
        <begin position="107"/>
        <end position="126"/>
    </location>
</feature>
<protein>
    <submittedName>
        <fullName evidence="2">Uncharacterized protein</fullName>
    </submittedName>
</protein>
<evidence type="ECO:0000313" key="3">
    <source>
        <dbReference type="Proteomes" id="UP001152885"/>
    </source>
</evidence>